<name>A0ABX8M575_9PSED</name>
<organism evidence="1 2">
    <name type="scientific">Pseudomonas muyukensis</name>
    <dbReference type="NCBI Taxonomy" id="2842357"/>
    <lineage>
        <taxon>Bacteria</taxon>
        <taxon>Pseudomonadati</taxon>
        <taxon>Pseudomonadota</taxon>
        <taxon>Gammaproteobacteria</taxon>
        <taxon>Pseudomonadales</taxon>
        <taxon>Pseudomonadaceae</taxon>
        <taxon>Pseudomonas</taxon>
    </lineage>
</organism>
<proteinExistence type="predicted"/>
<reference evidence="1" key="1">
    <citation type="journal article" date="2021" name="Microorganisms">
        <title>The Ever-Expanding Pseudomonas Genus: Description of 43 New Species and Partition of the Pseudomonas putida Group.</title>
        <authorList>
            <person name="Girard L."/>
            <person name="Lood C."/>
            <person name="Hofte M."/>
            <person name="Vandamme P."/>
            <person name="Rokni-Zadeh H."/>
            <person name="van Noort V."/>
            <person name="Lavigne R."/>
            <person name="De Mot R."/>
        </authorList>
    </citation>
    <scope>NUCLEOTIDE SEQUENCE</scope>
    <source>
        <strain evidence="1">COW39</strain>
    </source>
</reference>
<sequence length="181" mass="18926">MADTSFAVTGIFSGLQIVSTGIGGLVNVASSVSAQTGYAIARQQTSDGTPYTLLTAANTQAVNDPASLVVSAQYAQIVTFAELDLEVRYTDIPADTQVSVDASNPKLAVSRQDIAGTSLLGKQSKKQEAFEMDLSLNLWVAKPEQLKSTSSITLSLSSIDGSSGGPVKKTLLQKVQINLSK</sequence>
<dbReference type="Proteomes" id="UP001047646">
    <property type="component" value="Chromosome"/>
</dbReference>
<gene>
    <name evidence="1" type="ORF">KSS95_17110</name>
</gene>
<accession>A0ABX8M575</accession>
<protein>
    <submittedName>
        <fullName evidence="1">Uncharacterized protein</fullName>
    </submittedName>
</protein>
<dbReference type="EMBL" id="CP077073">
    <property type="protein sequence ID" value="QXH33882.1"/>
    <property type="molecule type" value="Genomic_DNA"/>
</dbReference>
<evidence type="ECO:0000313" key="1">
    <source>
        <dbReference type="EMBL" id="QXH33882.1"/>
    </source>
</evidence>
<keyword evidence="2" id="KW-1185">Reference proteome</keyword>
<dbReference type="RefSeq" id="WP_217848248.1">
    <property type="nucleotide sequence ID" value="NZ_CP077073.1"/>
</dbReference>
<evidence type="ECO:0000313" key="2">
    <source>
        <dbReference type="Proteomes" id="UP001047646"/>
    </source>
</evidence>